<feature type="domain" description="Geminivirus AL1 replication-associated protein central" evidence="2">
    <location>
        <begin position="233"/>
        <end position="330"/>
    </location>
</feature>
<evidence type="ECO:0000313" key="4">
    <source>
        <dbReference type="Proteomes" id="UP000244722"/>
    </source>
</evidence>
<organism evidence="3 4">
    <name type="scientific">Tuber borchii</name>
    <name type="common">White truffle</name>
    <dbReference type="NCBI Taxonomy" id="42251"/>
    <lineage>
        <taxon>Eukaryota</taxon>
        <taxon>Fungi</taxon>
        <taxon>Dikarya</taxon>
        <taxon>Ascomycota</taxon>
        <taxon>Pezizomycotina</taxon>
        <taxon>Pezizomycetes</taxon>
        <taxon>Pezizales</taxon>
        <taxon>Tuberaceae</taxon>
        <taxon>Tuber</taxon>
    </lineage>
</organism>
<dbReference type="OrthoDB" id="5242237at2759"/>
<feature type="region of interest" description="Disordered" evidence="1">
    <location>
        <begin position="84"/>
        <end position="103"/>
    </location>
</feature>
<dbReference type="InterPro" id="IPR022692">
    <property type="entry name" value="Gemini_AL1_REP_central"/>
</dbReference>
<dbReference type="AlphaFoldDB" id="A0A2T7A3V1"/>
<accession>A0A2T7A3V1</accession>
<feature type="compositionally biased region" description="Low complexity" evidence="1">
    <location>
        <begin position="35"/>
        <end position="47"/>
    </location>
</feature>
<feature type="region of interest" description="Disordered" evidence="1">
    <location>
        <begin position="20"/>
        <end position="69"/>
    </location>
</feature>
<reference evidence="3 4" key="1">
    <citation type="submission" date="2017-04" db="EMBL/GenBank/DDBJ databases">
        <title>Draft genome sequence of Tuber borchii Vittad., a whitish edible truffle.</title>
        <authorList>
            <consortium name="DOE Joint Genome Institute"/>
            <person name="Murat C."/>
            <person name="Kuo A."/>
            <person name="Barry K.W."/>
            <person name="Clum A."/>
            <person name="Dockter R.B."/>
            <person name="Fauchery L."/>
            <person name="Iotti M."/>
            <person name="Kohler A."/>
            <person name="Labutti K."/>
            <person name="Lindquist E.A."/>
            <person name="Lipzen A."/>
            <person name="Ohm R.A."/>
            <person name="Wang M."/>
            <person name="Grigoriev I.V."/>
            <person name="Zambonelli A."/>
            <person name="Martin F.M."/>
        </authorList>
    </citation>
    <scope>NUCLEOTIDE SEQUENCE [LARGE SCALE GENOMIC DNA]</scope>
    <source>
        <strain evidence="3 4">Tbo3840</strain>
    </source>
</reference>
<dbReference type="GO" id="GO:0016888">
    <property type="term" value="F:DNA endonuclease activity, producing 5'-phosphomonoesters"/>
    <property type="evidence" value="ECO:0007669"/>
    <property type="project" value="InterPro"/>
</dbReference>
<dbReference type="InterPro" id="IPR027417">
    <property type="entry name" value="P-loop_NTPase"/>
</dbReference>
<protein>
    <recommendedName>
        <fullName evidence="2">Geminivirus AL1 replication-associated protein central domain-containing protein</fullName>
    </recommendedName>
</protein>
<comment type="caution">
    <text evidence="3">The sequence shown here is derived from an EMBL/GenBank/DDBJ whole genome shotgun (WGS) entry which is preliminary data.</text>
</comment>
<dbReference type="EMBL" id="NESQ01000029">
    <property type="protein sequence ID" value="PUU82399.1"/>
    <property type="molecule type" value="Genomic_DNA"/>
</dbReference>
<proteinExistence type="predicted"/>
<name>A0A2T7A3V1_TUBBO</name>
<feature type="compositionally biased region" description="Pro residues" evidence="1">
    <location>
        <begin position="25"/>
        <end position="34"/>
    </location>
</feature>
<sequence length="431" mass="48772">MLFDNLTQIMNEHFENNVALSSLPSSPPLSPKPSTPNNSASSSSISEESTEVDTPIIERDPSPIPTPAQWRRVKEVQEAAKVLTDISHPTKASSIGPPPRNPQRVPGWWQHLTLNQTLDPYLAAESVRNTLWSHTPVVTASRLTRLWTYLDAITSNLYSDQSAIQMEDFITTLSAVEWAEGDSSPVTCDASTFNSAYDYAGKDGNVLVADFERGDIEREGTSGEGKVALLECFNASTKDQFLENVRNVAPRLYIGSYNNLRLVAENHFPDEDVTYSSPYPVDSWRINEEISNWYNTFLSLYSDDNCKGIVGLRPLSLILYGPTRTGKTEWARSLGNHIFFSGFFNLSLYRKIYKYIVFDDVEFSRMDIFKCWFGSQAEFTTTDKYCRKTNIIHGRPVIGCFNQDPRLANWADIEWMDGNCIFVHVTEKLYV</sequence>
<dbReference type="Pfam" id="PF08283">
    <property type="entry name" value="Gemini_AL1_M"/>
    <property type="match status" value="1"/>
</dbReference>
<evidence type="ECO:0000259" key="2">
    <source>
        <dbReference type="Pfam" id="PF08283"/>
    </source>
</evidence>
<dbReference type="Proteomes" id="UP000244722">
    <property type="component" value="Unassembled WGS sequence"/>
</dbReference>
<gene>
    <name evidence="3" type="ORF">B9Z19DRAFT_1061899</name>
</gene>
<keyword evidence="4" id="KW-1185">Reference proteome</keyword>
<evidence type="ECO:0000313" key="3">
    <source>
        <dbReference type="EMBL" id="PUU82399.1"/>
    </source>
</evidence>
<evidence type="ECO:0000256" key="1">
    <source>
        <dbReference type="SAM" id="MobiDB-lite"/>
    </source>
</evidence>
<dbReference type="SUPFAM" id="SSF52540">
    <property type="entry name" value="P-loop containing nucleoside triphosphate hydrolases"/>
    <property type="match status" value="1"/>
</dbReference>